<accession>A0A5B7JSZ6</accession>
<feature type="region of interest" description="Disordered" evidence="1">
    <location>
        <begin position="1"/>
        <end position="62"/>
    </location>
</feature>
<comment type="caution">
    <text evidence="2">The sequence shown here is derived from an EMBL/GenBank/DDBJ whole genome shotgun (WGS) entry which is preliminary data.</text>
</comment>
<dbReference type="AlphaFoldDB" id="A0A5B7JSZ6"/>
<evidence type="ECO:0000313" key="2">
    <source>
        <dbReference type="EMBL" id="MPD01092.1"/>
    </source>
</evidence>
<dbReference type="Proteomes" id="UP000324222">
    <property type="component" value="Unassembled WGS sequence"/>
</dbReference>
<protein>
    <submittedName>
        <fullName evidence="2">Uncharacterized protein</fullName>
    </submittedName>
</protein>
<evidence type="ECO:0000256" key="1">
    <source>
        <dbReference type="SAM" id="MobiDB-lite"/>
    </source>
</evidence>
<organism evidence="2 3">
    <name type="scientific">Portunus trituberculatus</name>
    <name type="common">Swimming crab</name>
    <name type="synonym">Neptunus trituberculatus</name>
    <dbReference type="NCBI Taxonomy" id="210409"/>
    <lineage>
        <taxon>Eukaryota</taxon>
        <taxon>Metazoa</taxon>
        <taxon>Ecdysozoa</taxon>
        <taxon>Arthropoda</taxon>
        <taxon>Crustacea</taxon>
        <taxon>Multicrustacea</taxon>
        <taxon>Malacostraca</taxon>
        <taxon>Eumalacostraca</taxon>
        <taxon>Eucarida</taxon>
        <taxon>Decapoda</taxon>
        <taxon>Pleocyemata</taxon>
        <taxon>Brachyura</taxon>
        <taxon>Eubrachyura</taxon>
        <taxon>Portunoidea</taxon>
        <taxon>Portunidae</taxon>
        <taxon>Portuninae</taxon>
        <taxon>Portunus</taxon>
    </lineage>
</organism>
<sequence>MLADTRRPCPAPHGPETPQGERAVTYKTPRGDVPYLIPRRLGDPLRGGTKEPPQSQPPSQAL</sequence>
<dbReference type="EMBL" id="VSRR010125722">
    <property type="protein sequence ID" value="MPD01092.1"/>
    <property type="molecule type" value="Genomic_DNA"/>
</dbReference>
<name>A0A5B7JSZ6_PORTR</name>
<gene>
    <name evidence="2" type="ORF">E2C01_096603</name>
</gene>
<proteinExistence type="predicted"/>
<keyword evidence="3" id="KW-1185">Reference proteome</keyword>
<reference evidence="2 3" key="1">
    <citation type="submission" date="2019-05" db="EMBL/GenBank/DDBJ databases">
        <title>Another draft genome of Portunus trituberculatus and its Hox gene families provides insights of decapod evolution.</title>
        <authorList>
            <person name="Jeong J.-H."/>
            <person name="Song I."/>
            <person name="Kim S."/>
            <person name="Choi T."/>
            <person name="Kim D."/>
            <person name="Ryu S."/>
            <person name="Kim W."/>
        </authorList>
    </citation>
    <scope>NUCLEOTIDE SEQUENCE [LARGE SCALE GENOMIC DNA]</scope>
    <source>
        <tissue evidence="2">Muscle</tissue>
    </source>
</reference>
<evidence type="ECO:0000313" key="3">
    <source>
        <dbReference type="Proteomes" id="UP000324222"/>
    </source>
</evidence>